<dbReference type="EMBL" id="JRLV01000006">
    <property type="protein sequence ID" value="KGO81917.1"/>
    <property type="molecule type" value="Genomic_DNA"/>
</dbReference>
<keyword evidence="1" id="KW-0472">Membrane</keyword>
<comment type="caution">
    <text evidence="2">The sequence shown here is derived from an EMBL/GenBank/DDBJ whole genome shotgun (WGS) entry which is preliminary data.</text>
</comment>
<protein>
    <submittedName>
        <fullName evidence="2">Uncharacterized protein</fullName>
    </submittedName>
</protein>
<dbReference type="STRING" id="1406840.Q763_06515"/>
<sequence length="75" mass="8695">MNKSKNWLTGVLCLFVWMGLWKFILLPFLVKVFELNDSLALYNLTDLFGYLIGGFLFAFISIRIKKTSVNKKTTL</sequence>
<dbReference type="RefSeq" id="WP_035132368.1">
    <property type="nucleotide sequence ID" value="NZ_JRLV01000006.1"/>
</dbReference>
<evidence type="ECO:0000256" key="1">
    <source>
        <dbReference type="SAM" id="Phobius"/>
    </source>
</evidence>
<proteinExistence type="predicted"/>
<dbReference type="AlphaFoldDB" id="A0A0A2LNQ3"/>
<name>A0A0A2LNQ3_9FLAO</name>
<feature type="transmembrane region" description="Helical" evidence="1">
    <location>
        <begin position="7"/>
        <end position="29"/>
    </location>
</feature>
<accession>A0A0A2LNQ3</accession>
<reference evidence="2 3" key="1">
    <citation type="submission" date="2013-09" db="EMBL/GenBank/DDBJ databases">
        <authorList>
            <person name="Zeng Z."/>
            <person name="Chen C."/>
        </authorList>
    </citation>
    <scope>NUCLEOTIDE SEQUENCE [LARGE SCALE GENOMIC DNA]</scope>
    <source>
        <strain evidence="2 3">F44-8</strain>
    </source>
</reference>
<dbReference type="Proteomes" id="UP000030129">
    <property type="component" value="Unassembled WGS sequence"/>
</dbReference>
<evidence type="ECO:0000313" key="3">
    <source>
        <dbReference type="Proteomes" id="UP000030129"/>
    </source>
</evidence>
<keyword evidence="3" id="KW-1185">Reference proteome</keyword>
<keyword evidence="1" id="KW-1133">Transmembrane helix</keyword>
<gene>
    <name evidence="2" type="ORF">Q763_06515</name>
</gene>
<feature type="transmembrane region" description="Helical" evidence="1">
    <location>
        <begin position="41"/>
        <end position="62"/>
    </location>
</feature>
<organism evidence="2 3">
    <name type="scientific">Flavobacterium beibuense F44-8</name>
    <dbReference type="NCBI Taxonomy" id="1406840"/>
    <lineage>
        <taxon>Bacteria</taxon>
        <taxon>Pseudomonadati</taxon>
        <taxon>Bacteroidota</taxon>
        <taxon>Flavobacteriia</taxon>
        <taxon>Flavobacteriales</taxon>
        <taxon>Flavobacteriaceae</taxon>
        <taxon>Flavobacterium</taxon>
    </lineage>
</organism>
<keyword evidence="1" id="KW-0812">Transmembrane</keyword>
<evidence type="ECO:0000313" key="2">
    <source>
        <dbReference type="EMBL" id="KGO81917.1"/>
    </source>
</evidence>